<feature type="region of interest" description="Disordered" evidence="2">
    <location>
        <begin position="13"/>
        <end position="36"/>
    </location>
</feature>
<feature type="compositionally biased region" description="Basic and acidic residues" evidence="2">
    <location>
        <begin position="406"/>
        <end position="418"/>
    </location>
</feature>
<feature type="compositionally biased region" description="Acidic residues" evidence="2">
    <location>
        <begin position="586"/>
        <end position="615"/>
    </location>
</feature>
<reference evidence="5" key="1">
    <citation type="submission" date="2015-01" db="EMBL/GenBank/DDBJ databases">
        <title>The Genome Sequence of Cryptococcus gattii CA1280.</title>
        <authorList>
            <consortium name="The Broad Institute Genomics Platform"/>
            <person name="Cuomo C."/>
            <person name="Litvintseva A."/>
            <person name="Chen Y."/>
            <person name="Heitman J."/>
            <person name="Sun S."/>
            <person name="Springer D."/>
            <person name="Dromer F."/>
            <person name="Young S."/>
            <person name="Zeng Q."/>
            <person name="Gargeya S."/>
            <person name="Abouelleil A."/>
            <person name="Alvarado L."/>
            <person name="Chapman S.B."/>
            <person name="Gainer-Dewar J."/>
            <person name="Goldberg J."/>
            <person name="Griggs A."/>
            <person name="Gujja S."/>
            <person name="Hansen M."/>
            <person name="Howarth C."/>
            <person name="Imamovic A."/>
            <person name="Larimer J."/>
            <person name="Murphy C."/>
            <person name="Naylor J."/>
            <person name="Pearson M."/>
            <person name="Priest M."/>
            <person name="Roberts A."/>
            <person name="Saif S."/>
            <person name="Shea T."/>
            <person name="Sykes S."/>
            <person name="Wortman J."/>
            <person name="Nusbaum C."/>
            <person name="Birren B."/>
        </authorList>
    </citation>
    <scope>NUCLEOTIDE SEQUENCE [LARGE SCALE GENOMIC DNA]</scope>
    <source>
        <strain evidence="5">CA1280</strain>
    </source>
</reference>
<name>A0A0D0VLH3_CRYGA</name>
<dbReference type="PANTHER" id="PTHR15715">
    <property type="entry name" value="CENTROSOMAL PROTEIN OF 170 KDA"/>
    <property type="match status" value="1"/>
</dbReference>
<keyword evidence="1" id="KW-0175">Coiled coil</keyword>
<evidence type="ECO:0000256" key="1">
    <source>
        <dbReference type="SAM" id="Coils"/>
    </source>
</evidence>
<feature type="region of interest" description="Disordered" evidence="2">
    <location>
        <begin position="562"/>
        <end position="672"/>
    </location>
</feature>
<feature type="domain" description="FHA" evidence="4">
    <location>
        <begin position="65"/>
        <end position="121"/>
    </location>
</feature>
<feature type="compositionally biased region" description="Basic residues" evidence="2">
    <location>
        <begin position="631"/>
        <end position="640"/>
    </location>
</feature>
<keyword evidence="3" id="KW-0812">Transmembrane</keyword>
<dbReference type="InterPro" id="IPR051176">
    <property type="entry name" value="Cent_Immune-Sig_Mod"/>
</dbReference>
<proteinExistence type="predicted"/>
<sequence>MQHQYLSHSIGPLAQQGQTMNHSSGPNSGGGGEVPWGAPFPSLHLWPIQDTFQMKMIHLPEGQRIKIGRQTNNKTVPGERNAYFDSKVLSRLHAEIWEQGEKIFIRDVRSSNGTFINGERLSPEGVESDPVEIKNEDQIDFGIDIVSDDNRTIVHHRVAAKAYCVFNEEDAARSARELATYQSHDNTRMRRMGGDMHPGANPLSQMGPAMMSGGGKAGSLSFEHVLSKLQAELHASKEAGAELQNLATTFTGIQDTLSGGVSPSQNGSAEQYIPPQFRSATAEAQAALAGPHGQEAAAFIALQAQLTETQSSLSGHLDKIHYLETQLKEHESLKAEVQMMREQMEESKREMDMVLAGYRGRQLGRRGEGEGDDHEDDEDDARSVATLMDDEDSKNRVRERRRAHRAKEIGKAEHERPTTPEPIQEGEIDEEGQNKAAIDQAPKDFEALPAHVNGGLTSREKEMLEQNNHLVSQINTLSTEIAEALSLSQALQSQHAEAMSAVKLLTDRISALESGMSTKISEEVSKAEEKWESWRVKFEENWKQERDGWERERERLKSVVREWEEASRRAHEEEEERQENERLSEAEYEDEDEVEDDERDEEEEDDGEADEDEALVEWNGSNDPLLMSPKGKLRRRRPSHKTVLAVRALKAVADGDSSLDTPKLSLGGSGSIASSRLKKLKLKSKRLGELSRNGSNQTIKPLQSREGGEKQRGDEEETHSSESGRESGDTLKEKEIGKEVKREGIKRREPKVVQPQAIVGVLVVAIVVGAFWYKHKE</sequence>
<evidence type="ECO:0000256" key="3">
    <source>
        <dbReference type="SAM" id="Phobius"/>
    </source>
</evidence>
<dbReference type="OrthoDB" id="687730at2759"/>
<dbReference type="Gene3D" id="2.60.200.20">
    <property type="match status" value="1"/>
</dbReference>
<feature type="transmembrane region" description="Helical" evidence="3">
    <location>
        <begin position="755"/>
        <end position="773"/>
    </location>
</feature>
<feature type="compositionally biased region" description="Basic and acidic residues" evidence="2">
    <location>
        <begin position="706"/>
        <end position="748"/>
    </location>
</feature>
<evidence type="ECO:0000259" key="4">
    <source>
        <dbReference type="PROSITE" id="PS50006"/>
    </source>
</evidence>
<dbReference type="PANTHER" id="PTHR15715:SF37">
    <property type="entry name" value="LD47843P"/>
    <property type="match status" value="1"/>
</dbReference>
<evidence type="ECO:0000256" key="2">
    <source>
        <dbReference type="SAM" id="MobiDB-lite"/>
    </source>
</evidence>
<feature type="region of interest" description="Disordered" evidence="2">
    <location>
        <begin position="360"/>
        <end position="433"/>
    </location>
</feature>
<dbReference type="SUPFAM" id="SSF49879">
    <property type="entry name" value="SMAD/FHA domain"/>
    <property type="match status" value="1"/>
</dbReference>
<accession>A0A0D0VLH3</accession>
<gene>
    <name evidence="5" type="ORF">I312_03639</name>
</gene>
<protein>
    <recommendedName>
        <fullName evidence="4">FHA domain-containing protein</fullName>
    </recommendedName>
</protein>
<dbReference type="PROSITE" id="PS50006">
    <property type="entry name" value="FHA_DOMAIN"/>
    <property type="match status" value="1"/>
</dbReference>
<dbReference type="Pfam" id="PF00498">
    <property type="entry name" value="FHA"/>
    <property type="match status" value="1"/>
</dbReference>
<feature type="compositionally biased region" description="Acidic residues" evidence="2">
    <location>
        <begin position="370"/>
        <end position="380"/>
    </location>
</feature>
<dbReference type="EMBL" id="KN847981">
    <property type="protein sequence ID" value="KIR47309.1"/>
    <property type="molecule type" value="Genomic_DNA"/>
</dbReference>
<feature type="region of interest" description="Disordered" evidence="2">
    <location>
        <begin position="684"/>
        <end position="748"/>
    </location>
</feature>
<dbReference type="InterPro" id="IPR000253">
    <property type="entry name" value="FHA_dom"/>
</dbReference>
<dbReference type="InterPro" id="IPR008984">
    <property type="entry name" value="SMAD_FHA_dom_sf"/>
</dbReference>
<organism evidence="5">
    <name type="scientific">Cryptococcus bacillisporus CA1280</name>
    <dbReference type="NCBI Taxonomy" id="1296109"/>
    <lineage>
        <taxon>Eukaryota</taxon>
        <taxon>Fungi</taxon>
        <taxon>Dikarya</taxon>
        <taxon>Basidiomycota</taxon>
        <taxon>Agaricomycotina</taxon>
        <taxon>Tremellomycetes</taxon>
        <taxon>Tremellales</taxon>
        <taxon>Cryptococcaceae</taxon>
        <taxon>Cryptococcus</taxon>
        <taxon>Cryptococcus gattii species complex</taxon>
    </lineage>
</organism>
<feature type="compositionally biased region" description="Basic and acidic residues" evidence="2">
    <location>
        <begin position="562"/>
        <end position="572"/>
    </location>
</feature>
<dbReference type="HOGENOM" id="CLU_007871_1_0_1"/>
<dbReference type="GO" id="GO:0005737">
    <property type="term" value="C:cytoplasm"/>
    <property type="evidence" value="ECO:0007669"/>
    <property type="project" value="TreeGrafter"/>
</dbReference>
<keyword evidence="3" id="KW-1133">Transmembrane helix</keyword>
<dbReference type="AlphaFoldDB" id="A0A0D0VLH3"/>
<evidence type="ECO:0000313" key="5">
    <source>
        <dbReference type="EMBL" id="KIR47309.1"/>
    </source>
</evidence>
<dbReference type="SMART" id="SM00240">
    <property type="entry name" value="FHA"/>
    <property type="match status" value="1"/>
</dbReference>
<feature type="coiled-coil region" evidence="1">
    <location>
        <begin position="323"/>
        <end position="350"/>
    </location>
</feature>
<keyword evidence="3" id="KW-0472">Membrane</keyword>